<sequence length="60" mass="6705">MYSIACIDKESNSIYTLSDIAEIYASLGSWTGWLMMAGLLSIDKVQFQRWGTESSTTFDA</sequence>
<reference evidence="2" key="1">
    <citation type="submission" date="2018-08" db="EMBL/GenBank/DDBJ databases">
        <authorList>
            <consortium name="PulseNet: The National Subtyping Network for Foodborne Disease Surveillance"/>
            <person name="Tarr C.L."/>
            <person name="Trees E."/>
            <person name="Katz L.S."/>
            <person name="Carleton-Romer H.A."/>
            <person name="Stroika S."/>
            <person name="Kucerova Z."/>
            <person name="Roache K.F."/>
            <person name="Sabol A.L."/>
            <person name="Besser J."/>
            <person name="Gerner-Smidt P."/>
        </authorList>
    </citation>
    <scope>NUCLEOTIDE SEQUENCE</scope>
    <source>
        <strain evidence="2">PNUSAS051244</strain>
    </source>
</reference>
<comment type="caution">
    <text evidence="2">The sequence shown here is derived from an EMBL/GenBank/DDBJ whole genome shotgun (WGS) entry which is preliminary data.</text>
</comment>
<dbReference type="AlphaFoldDB" id="A0A5T6J882"/>
<protein>
    <submittedName>
        <fullName evidence="2">Uncharacterized protein</fullName>
    </submittedName>
</protein>
<keyword evidence="1" id="KW-0472">Membrane</keyword>
<evidence type="ECO:0000313" key="2">
    <source>
        <dbReference type="EMBL" id="EBM5456574.1"/>
    </source>
</evidence>
<name>A0A5T6J882_SALER</name>
<proteinExistence type="predicted"/>
<keyword evidence="1" id="KW-1133">Transmembrane helix</keyword>
<feature type="transmembrane region" description="Helical" evidence="1">
    <location>
        <begin position="23"/>
        <end position="42"/>
    </location>
</feature>
<accession>A0A5T6J882</accession>
<dbReference type="EMBL" id="AAGCYI010000056">
    <property type="protein sequence ID" value="EBM5456574.1"/>
    <property type="molecule type" value="Genomic_DNA"/>
</dbReference>
<gene>
    <name evidence="2" type="ORF">D1D85_23655</name>
</gene>
<evidence type="ECO:0000256" key="1">
    <source>
        <dbReference type="SAM" id="Phobius"/>
    </source>
</evidence>
<keyword evidence="1" id="KW-0812">Transmembrane</keyword>
<organism evidence="2">
    <name type="scientific">Salmonella enterica</name>
    <name type="common">Salmonella choleraesuis</name>
    <dbReference type="NCBI Taxonomy" id="28901"/>
    <lineage>
        <taxon>Bacteria</taxon>
        <taxon>Pseudomonadati</taxon>
        <taxon>Pseudomonadota</taxon>
        <taxon>Gammaproteobacteria</taxon>
        <taxon>Enterobacterales</taxon>
        <taxon>Enterobacteriaceae</taxon>
        <taxon>Salmonella</taxon>
    </lineage>
</organism>